<dbReference type="InterPro" id="IPR052043">
    <property type="entry name" value="PolySaccharide_Degr_Enz"/>
</dbReference>
<dbReference type="Proteomes" id="UP000474630">
    <property type="component" value="Chromosome"/>
</dbReference>
<organism evidence="2 3">
    <name type="scientific">Draconibacterium halophilum</name>
    <dbReference type="NCBI Taxonomy" id="2706887"/>
    <lineage>
        <taxon>Bacteria</taxon>
        <taxon>Pseudomonadati</taxon>
        <taxon>Bacteroidota</taxon>
        <taxon>Bacteroidia</taxon>
        <taxon>Marinilabiliales</taxon>
        <taxon>Prolixibacteraceae</taxon>
        <taxon>Draconibacterium</taxon>
    </lineage>
</organism>
<dbReference type="SUPFAM" id="SSF48208">
    <property type="entry name" value="Six-hairpin glycosidases"/>
    <property type="match status" value="1"/>
</dbReference>
<evidence type="ECO:0000313" key="2">
    <source>
        <dbReference type="EMBL" id="QIA07657.1"/>
    </source>
</evidence>
<dbReference type="GO" id="GO:0005975">
    <property type="term" value="P:carbohydrate metabolic process"/>
    <property type="evidence" value="ECO:0007669"/>
    <property type="project" value="InterPro"/>
</dbReference>
<sequence length="393" mass="45333">MRTFAIIFLFIALIGCNSKTTKQNSVQTTEPLWLVKFAETVLHEADSLIYYQREKPKYEYDYAFLGDAIYKLKDVDPKYGAYLKDYIDYFLHEDGEIDGQKTSDYNIDRVRPGNSMISLYQDYGDEKYRLGIETLVEQMKGQPRTNSGGFWHKKIYPYQMWLDGLYMASPFLARYAKEFDQPQWFDEVTFQLQEVYKSTLDEKTGLVYHAWDESREQRWCNKETGQSKHFWSRATGWYMMALVDVLEYLPEDHKDREALISILNDLSASLLNVRDVETGLWYQVLDMGGEEGNYVEASGSAMIVYSYAKGAKKGWLPESYLEIAENAFDSTTENLVSEDENGLVTLTNTCGACGLGGNPYREGDYNYYISEKKVDNDQKGVAPMILAAIELNK</sequence>
<dbReference type="Pfam" id="PF07470">
    <property type="entry name" value="Glyco_hydro_88"/>
    <property type="match status" value="1"/>
</dbReference>
<evidence type="ECO:0000256" key="1">
    <source>
        <dbReference type="ARBA" id="ARBA00022801"/>
    </source>
</evidence>
<dbReference type="InterPro" id="IPR010905">
    <property type="entry name" value="Glyco_hydro_88"/>
</dbReference>
<dbReference type="InterPro" id="IPR008928">
    <property type="entry name" value="6-hairpin_glycosidase_sf"/>
</dbReference>
<proteinExistence type="predicted"/>
<dbReference type="AlphaFoldDB" id="A0A6C0RC60"/>
<dbReference type="InterPro" id="IPR012341">
    <property type="entry name" value="6hp_glycosidase-like_sf"/>
</dbReference>
<dbReference type="GO" id="GO:0016787">
    <property type="term" value="F:hydrolase activity"/>
    <property type="evidence" value="ECO:0007669"/>
    <property type="project" value="UniProtKB-KW"/>
</dbReference>
<reference evidence="2 3" key="1">
    <citation type="submission" date="2020-02" db="EMBL/GenBank/DDBJ databases">
        <title>Genome sequencing for Draconibacterium sp. strain M1.</title>
        <authorList>
            <person name="Park S.-J."/>
        </authorList>
    </citation>
    <scope>NUCLEOTIDE SEQUENCE [LARGE SCALE GENOMIC DNA]</scope>
    <source>
        <strain evidence="2 3">M1</strain>
    </source>
</reference>
<dbReference type="Gene3D" id="1.50.10.10">
    <property type="match status" value="1"/>
</dbReference>
<dbReference type="RefSeq" id="WP_163345578.1">
    <property type="nucleotide sequence ID" value="NZ_CP048409.1"/>
</dbReference>
<dbReference type="PROSITE" id="PS51257">
    <property type="entry name" value="PROKAR_LIPOPROTEIN"/>
    <property type="match status" value="1"/>
</dbReference>
<dbReference type="PANTHER" id="PTHR33886:SF8">
    <property type="entry name" value="UNSATURATED RHAMNOGALACTURONAN HYDROLASE (EUROFUNG)"/>
    <property type="match status" value="1"/>
</dbReference>
<protein>
    <submittedName>
        <fullName evidence="2">Glycosyl hydrolase family 88</fullName>
    </submittedName>
</protein>
<evidence type="ECO:0000313" key="3">
    <source>
        <dbReference type="Proteomes" id="UP000474630"/>
    </source>
</evidence>
<keyword evidence="1 2" id="KW-0378">Hydrolase</keyword>
<dbReference type="EMBL" id="CP048409">
    <property type="protein sequence ID" value="QIA07657.1"/>
    <property type="molecule type" value="Genomic_DNA"/>
</dbReference>
<dbReference type="PANTHER" id="PTHR33886">
    <property type="entry name" value="UNSATURATED RHAMNOGALACTURONAN HYDROLASE (EUROFUNG)"/>
    <property type="match status" value="1"/>
</dbReference>
<gene>
    <name evidence="2" type="ORF">G0Q07_07925</name>
</gene>
<keyword evidence="3" id="KW-1185">Reference proteome</keyword>
<accession>A0A6C0RC60</accession>
<name>A0A6C0RC60_9BACT</name>
<dbReference type="KEGG" id="drc:G0Q07_07925"/>